<keyword evidence="2" id="KW-1185">Reference proteome</keyword>
<dbReference type="RefSeq" id="WP_163353429.1">
    <property type="nucleotide sequence ID" value="NZ_BPQR01000076.1"/>
</dbReference>
<evidence type="ECO:0000313" key="1">
    <source>
        <dbReference type="EMBL" id="GJE08369.1"/>
    </source>
</evidence>
<sequence length="57" mass="6647">MILDTKSFFGLLRIHHRLSPTARRDDLSGRLKLIADGRINSDPLTRRCLALFLRRRS</sequence>
<proteinExistence type="predicted"/>
<reference evidence="1" key="1">
    <citation type="journal article" date="2021" name="Front. Microbiol.">
        <title>Comprehensive Comparative Genomics and Phenotyping of Methylobacterium Species.</title>
        <authorList>
            <person name="Alessa O."/>
            <person name="Ogura Y."/>
            <person name="Fujitani Y."/>
            <person name="Takami H."/>
            <person name="Hayashi T."/>
            <person name="Sahin N."/>
            <person name="Tani A."/>
        </authorList>
    </citation>
    <scope>NUCLEOTIDE SEQUENCE</scope>
    <source>
        <strain evidence="1">LMG 23639</strain>
    </source>
</reference>
<comment type="caution">
    <text evidence="1">The sequence shown here is derived from an EMBL/GenBank/DDBJ whole genome shotgun (WGS) entry which is preliminary data.</text>
</comment>
<name>A0ABQ4SYT1_9HYPH</name>
<gene>
    <name evidence="1" type="ORF">AOPFMNJM_3706</name>
</gene>
<dbReference type="Proteomes" id="UP001055102">
    <property type="component" value="Unassembled WGS sequence"/>
</dbReference>
<protein>
    <submittedName>
        <fullName evidence="1">Uncharacterized protein</fullName>
    </submittedName>
</protein>
<organism evidence="1 2">
    <name type="scientific">Methylobacterium jeotgali</name>
    <dbReference type="NCBI Taxonomy" id="381630"/>
    <lineage>
        <taxon>Bacteria</taxon>
        <taxon>Pseudomonadati</taxon>
        <taxon>Pseudomonadota</taxon>
        <taxon>Alphaproteobacteria</taxon>
        <taxon>Hyphomicrobiales</taxon>
        <taxon>Methylobacteriaceae</taxon>
        <taxon>Methylobacterium</taxon>
    </lineage>
</organism>
<evidence type="ECO:0000313" key="2">
    <source>
        <dbReference type="Proteomes" id="UP001055102"/>
    </source>
</evidence>
<accession>A0ABQ4SYT1</accession>
<dbReference type="EMBL" id="BPQR01000076">
    <property type="protein sequence ID" value="GJE08369.1"/>
    <property type="molecule type" value="Genomic_DNA"/>
</dbReference>
<reference evidence="1" key="2">
    <citation type="submission" date="2021-08" db="EMBL/GenBank/DDBJ databases">
        <authorList>
            <person name="Tani A."/>
            <person name="Ola A."/>
            <person name="Ogura Y."/>
            <person name="Katsura K."/>
            <person name="Hayashi T."/>
        </authorList>
    </citation>
    <scope>NUCLEOTIDE SEQUENCE</scope>
    <source>
        <strain evidence="1">LMG 23639</strain>
    </source>
</reference>